<gene>
    <name evidence="1" type="ORF">NDI38_05235</name>
</gene>
<reference evidence="1 2" key="1">
    <citation type="submission" date="2022-04" db="EMBL/GenBank/DDBJ databases">
        <title>Positive selection, recombination, and allopatry shape intraspecific diversity of widespread and dominant cyanobacteria.</title>
        <authorList>
            <person name="Wei J."/>
            <person name="Shu W."/>
            <person name="Hu C."/>
        </authorList>
    </citation>
    <scope>NUCLEOTIDE SEQUENCE [LARGE SCALE GENOMIC DNA]</scope>
    <source>
        <strain evidence="1 2">AS-A4</strain>
    </source>
</reference>
<evidence type="ECO:0000313" key="1">
    <source>
        <dbReference type="EMBL" id="MEP1057833.1"/>
    </source>
</evidence>
<protein>
    <submittedName>
        <fullName evidence="1">Uncharacterized protein</fullName>
    </submittedName>
</protein>
<name>A0ABV0KF19_9CYAN</name>
<dbReference type="RefSeq" id="WP_348250423.1">
    <property type="nucleotide sequence ID" value="NZ_JAMPLM010000003.1"/>
</dbReference>
<dbReference type="EMBL" id="JAMPLM010000003">
    <property type="protein sequence ID" value="MEP1057833.1"/>
    <property type="molecule type" value="Genomic_DNA"/>
</dbReference>
<sequence>MNPMWLVTIYCSAESWRKEATAFNAIVAKYGVKPLATKKMKDDERRIMTFEVEDVSDAESFQDECLTLDGFTGQFESL</sequence>
<proteinExistence type="predicted"/>
<dbReference type="Proteomes" id="UP001476950">
    <property type="component" value="Unassembled WGS sequence"/>
</dbReference>
<organism evidence="1 2">
    <name type="scientific">Stenomitos frigidus AS-A4</name>
    <dbReference type="NCBI Taxonomy" id="2933935"/>
    <lineage>
        <taxon>Bacteria</taxon>
        <taxon>Bacillati</taxon>
        <taxon>Cyanobacteriota</taxon>
        <taxon>Cyanophyceae</taxon>
        <taxon>Leptolyngbyales</taxon>
        <taxon>Leptolyngbyaceae</taxon>
        <taxon>Stenomitos</taxon>
    </lineage>
</organism>
<accession>A0ABV0KF19</accession>
<evidence type="ECO:0000313" key="2">
    <source>
        <dbReference type="Proteomes" id="UP001476950"/>
    </source>
</evidence>
<keyword evidence="2" id="KW-1185">Reference proteome</keyword>
<comment type="caution">
    <text evidence="1">The sequence shown here is derived from an EMBL/GenBank/DDBJ whole genome shotgun (WGS) entry which is preliminary data.</text>
</comment>